<evidence type="ECO:0000256" key="7">
    <source>
        <dbReference type="ARBA" id="ARBA00022989"/>
    </source>
</evidence>
<feature type="transmembrane region" description="Helical" evidence="12">
    <location>
        <begin position="408"/>
        <end position="433"/>
    </location>
</feature>
<dbReference type="InterPro" id="IPR033121">
    <property type="entry name" value="PEPTIDASE_A1"/>
</dbReference>
<keyword evidence="6" id="KW-0378">Hydrolase</keyword>
<keyword evidence="7 12" id="KW-1133">Transmembrane helix</keyword>
<feature type="active site" evidence="11">
    <location>
        <position position="56"/>
    </location>
</feature>
<dbReference type="GO" id="GO:0012505">
    <property type="term" value="C:endomembrane system"/>
    <property type="evidence" value="ECO:0007669"/>
    <property type="project" value="UniProtKB-SubCell"/>
</dbReference>
<dbReference type="Gramene" id="ABO96975">
    <property type="protein sequence ID" value="ABO96975"/>
    <property type="gene ID" value="OSTLU_16121"/>
</dbReference>
<feature type="active site" evidence="11">
    <location>
        <position position="261"/>
    </location>
</feature>
<dbReference type="Pfam" id="PF14543">
    <property type="entry name" value="TAXi_N"/>
    <property type="match status" value="1"/>
</dbReference>
<comment type="similarity">
    <text evidence="1">Belongs to the peptidase A1 family.</text>
</comment>
<dbReference type="InterPro" id="IPR021109">
    <property type="entry name" value="Peptidase_aspartic_dom_sf"/>
</dbReference>
<evidence type="ECO:0000256" key="12">
    <source>
        <dbReference type="SAM" id="Phobius"/>
    </source>
</evidence>
<dbReference type="PROSITE" id="PS00141">
    <property type="entry name" value="ASP_PROTEASE"/>
    <property type="match status" value="1"/>
</dbReference>
<keyword evidence="3 12" id="KW-0812">Transmembrane</keyword>
<dbReference type="EMBL" id="CP000587">
    <property type="protein sequence ID" value="ABO96975.1"/>
    <property type="molecule type" value="Genomic_DNA"/>
</dbReference>
<evidence type="ECO:0000256" key="3">
    <source>
        <dbReference type="ARBA" id="ARBA00022692"/>
    </source>
</evidence>
<evidence type="ECO:0000256" key="8">
    <source>
        <dbReference type="ARBA" id="ARBA00023136"/>
    </source>
</evidence>
<dbReference type="eggNOG" id="KOG1339">
    <property type="taxonomic scope" value="Eukaryota"/>
</dbReference>
<dbReference type="InterPro" id="IPR032799">
    <property type="entry name" value="TAXi_C"/>
</dbReference>
<dbReference type="GeneID" id="5002964"/>
<sequence length="464" mass="50612">MRRRTTTATAGRRLSRADAIEIRSYGARLGNGYGSGHEFSLTVTLPGAQSFDLIVDTGSPLTYFPCVGCDAELCGYHEHQYYDWRLSNDFRLLNASMNAADAAFCDAMPVAHNVSADGECLFGLGYLDGARGGGSMIEDVVSVGDELSPAKMIFGCGGVVEADGGFDRQDGMAGFSRGNTAFHTQLAKAGVINAHVFGFCSEGSGTDTAMLSLGRYDFGRDLAPLSYTRILGADDLAVRTMSWKLGEAIIASSSNVYTVLDSGTTLVLLPPAMRDDFITKLVAQMAATHPELELFDDEDLGQMCFSSATPVLTAKLRDEWFPKLAITYDPDITLILPSENYLNSHLYIPHTYCLGIDESDDGTILLGQQALRNTFIEYDLENDRVGVVVAQCENLRKKFAPDTPHNPWRFVATIFILLFTACVVSAVSFCLYAKFGGQKPFKYRVFQVSDILDEEIEMGNVVDT</sequence>
<protein>
    <recommendedName>
        <fullName evidence="13">Peptidase A1 domain-containing protein</fullName>
    </recommendedName>
</protein>
<gene>
    <name evidence="14" type="ORF">OSTLU_16121</name>
</gene>
<evidence type="ECO:0000256" key="10">
    <source>
        <dbReference type="ARBA" id="ARBA00046288"/>
    </source>
</evidence>
<evidence type="ECO:0000256" key="11">
    <source>
        <dbReference type="PIRSR" id="PIRSR601461-1"/>
    </source>
</evidence>
<dbReference type="GO" id="GO:0006508">
    <property type="term" value="P:proteolysis"/>
    <property type="evidence" value="ECO:0007669"/>
    <property type="project" value="UniProtKB-KW"/>
</dbReference>
<dbReference type="HOGENOM" id="CLU_559470_0_0_1"/>
<dbReference type="OMA" id="AKMIFGC"/>
<dbReference type="KEGG" id="olu:OSTLU_16121"/>
<evidence type="ECO:0000256" key="5">
    <source>
        <dbReference type="ARBA" id="ARBA00022750"/>
    </source>
</evidence>
<dbReference type="SUPFAM" id="SSF50630">
    <property type="entry name" value="Acid proteases"/>
    <property type="match status" value="1"/>
</dbReference>
<dbReference type="PANTHER" id="PTHR13683">
    <property type="entry name" value="ASPARTYL PROTEASES"/>
    <property type="match status" value="1"/>
</dbReference>
<evidence type="ECO:0000256" key="9">
    <source>
        <dbReference type="ARBA" id="ARBA00023180"/>
    </source>
</evidence>
<keyword evidence="2" id="KW-0645">Protease</keyword>
<keyword evidence="8 12" id="KW-0472">Membrane</keyword>
<dbReference type="PANTHER" id="PTHR13683:SF375">
    <property type="entry name" value="PEPTIDASE A1 DOMAIN-CONTAINING PROTEIN"/>
    <property type="match status" value="1"/>
</dbReference>
<dbReference type="Gene3D" id="2.40.70.10">
    <property type="entry name" value="Acid Proteases"/>
    <property type="match status" value="2"/>
</dbReference>
<reference evidence="14 15" key="1">
    <citation type="journal article" date="2007" name="Proc. Natl. Acad. Sci. U.S.A.">
        <title>The tiny eukaryote Ostreococcus provides genomic insights into the paradox of plankton speciation.</title>
        <authorList>
            <person name="Palenik B."/>
            <person name="Grimwood J."/>
            <person name="Aerts A."/>
            <person name="Rouze P."/>
            <person name="Salamov A."/>
            <person name="Putnam N."/>
            <person name="Dupont C."/>
            <person name="Jorgensen R."/>
            <person name="Derelle E."/>
            <person name="Rombauts S."/>
            <person name="Zhou K."/>
            <person name="Otillar R."/>
            <person name="Merchant S.S."/>
            <person name="Podell S."/>
            <person name="Gaasterland T."/>
            <person name="Napoli C."/>
            <person name="Gendler K."/>
            <person name="Manuell A."/>
            <person name="Tai V."/>
            <person name="Vallon O."/>
            <person name="Piganeau G."/>
            <person name="Jancek S."/>
            <person name="Heijde M."/>
            <person name="Jabbari K."/>
            <person name="Bowler C."/>
            <person name="Lohr M."/>
            <person name="Robbens S."/>
            <person name="Werner G."/>
            <person name="Dubchak I."/>
            <person name="Pazour G.J."/>
            <person name="Ren Q."/>
            <person name="Paulsen I."/>
            <person name="Delwiche C."/>
            <person name="Schmutz J."/>
            <person name="Rokhsar D."/>
            <person name="Van de Peer Y."/>
            <person name="Moreau H."/>
            <person name="Grigoriev I.V."/>
        </authorList>
    </citation>
    <scope>NUCLEOTIDE SEQUENCE [LARGE SCALE GENOMIC DNA]</scope>
    <source>
        <strain evidence="14 15">CCE9901</strain>
    </source>
</reference>
<dbReference type="InterPro" id="IPR034161">
    <property type="entry name" value="Pepsin-like_plant"/>
</dbReference>
<evidence type="ECO:0000256" key="1">
    <source>
        <dbReference type="ARBA" id="ARBA00007447"/>
    </source>
</evidence>
<keyword evidence="9" id="KW-0325">Glycoprotein</keyword>
<evidence type="ECO:0000313" key="14">
    <source>
        <dbReference type="EMBL" id="ABO96975.1"/>
    </source>
</evidence>
<keyword evidence="5" id="KW-0064">Aspartyl protease</keyword>
<name>A4S050_OSTLU</name>
<dbReference type="STRING" id="436017.A4S050"/>
<proteinExistence type="inferred from homology"/>
<dbReference type="Proteomes" id="UP000001568">
    <property type="component" value="Chromosome 7"/>
</dbReference>
<comment type="subcellular location">
    <subcellularLocation>
        <location evidence="10">Endomembrane system</location>
        <topology evidence="10">Single-pass type I membrane protein</topology>
    </subcellularLocation>
</comment>
<keyword evidence="4" id="KW-0732">Signal</keyword>
<dbReference type="GO" id="GO:0004190">
    <property type="term" value="F:aspartic-type endopeptidase activity"/>
    <property type="evidence" value="ECO:0007669"/>
    <property type="project" value="UniProtKB-KW"/>
</dbReference>
<dbReference type="InterPro" id="IPR001461">
    <property type="entry name" value="Aspartic_peptidase_A1"/>
</dbReference>
<evidence type="ECO:0000256" key="6">
    <source>
        <dbReference type="ARBA" id="ARBA00022801"/>
    </source>
</evidence>
<evidence type="ECO:0000256" key="4">
    <source>
        <dbReference type="ARBA" id="ARBA00022729"/>
    </source>
</evidence>
<accession>A4S050</accession>
<dbReference type="PROSITE" id="PS51767">
    <property type="entry name" value="PEPTIDASE_A1"/>
    <property type="match status" value="1"/>
</dbReference>
<dbReference type="CDD" id="cd05476">
    <property type="entry name" value="pepsin_A_like_plant"/>
    <property type="match status" value="1"/>
</dbReference>
<dbReference type="InterPro" id="IPR032861">
    <property type="entry name" value="TAXi_N"/>
</dbReference>
<keyword evidence="15" id="KW-1185">Reference proteome</keyword>
<dbReference type="AlphaFoldDB" id="A4S050"/>
<evidence type="ECO:0000256" key="2">
    <source>
        <dbReference type="ARBA" id="ARBA00022670"/>
    </source>
</evidence>
<organism evidence="14 15">
    <name type="scientific">Ostreococcus lucimarinus (strain CCE9901)</name>
    <dbReference type="NCBI Taxonomy" id="436017"/>
    <lineage>
        <taxon>Eukaryota</taxon>
        <taxon>Viridiplantae</taxon>
        <taxon>Chlorophyta</taxon>
        <taxon>Mamiellophyceae</taxon>
        <taxon>Mamiellales</taxon>
        <taxon>Bathycoccaceae</taxon>
        <taxon>Ostreococcus</taxon>
    </lineage>
</organism>
<dbReference type="Pfam" id="PF14541">
    <property type="entry name" value="TAXi_C"/>
    <property type="match status" value="1"/>
</dbReference>
<evidence type="ECO:0000313" key="15">
    <source>
        <dbReference type="Proteomes" id="UP000001568"/>
    </source>
</evidence>
<dbReference type="RefSeq" id="XP_001418682.1">
    <property type="nucleotide sequence ID" value="XM_001418645.1"/>
</dbReference>
<dbReference type="OrthoDB" id="2747330at2759"/>
<feature type="domain" description="Peptidase A1" evidence="13">
    <location>
        <begin position="39"/>
        <end position="388"/>
    </location>
</feature>
<evidence type="ECO:0000259" key="13">
    <source>
        <dbReference type="PROSITE" id="PS51767"/>
    </source>
</evidence>
<dbReference type="InterPro" id="IPR001969">
    <property type="entry name" value="Aspartic_peptidase_AS"/>
</dbReference>